<keyword evidence="9" id="KW-1185">Reference proteome</keyword>
<dbReference type="InterPro" id="IPR044817">
    <property type="entry name" value="SBP-like"/>
</dbReference>
<dbReference type="AlphaFoldDB" id="A0A218X1F0"/>
<dbReference type="EMBL" id="MTKT01002495">
    <property type="protein sequence ID" value="OWM78539.1"/>
    <property type="molecule type" value="Genomic_DNA"/>
</dbReference>
<organism evidence="7 8">
    <name type="scientific">Punica granatum</name>
    <name type="common">Pomegranate</name>
    <dbReference type="NCBI Taxonomy" id="22663"/>
    <lineage>
        <taxon>Eukaryota</taxon>
        <taxon>Viridiplantae</taxon>
        <taxon>Streptophyta</taxon>
        <taxon>Embryophyta</taxon>
        <taxon>Tracheophyta</taxon>
        <taxon>Spermatophyta</taxon>
        <taxon>Magnoliopsida</taxon>
        <taxon>eudicotyledons</taxon>
        <taxon>Gunneridae</taxon>
        <taxon>Pentapetalae</taxon>
        <taxon>rosids</taxon>
        <taxon>malvids</taxon>
        <taxon>Myrtales</taxon>
        <taxon>Lythraceae</taxon>
        <taxon>Punica</taxon>
    </lineage>
</organism>
<dbReference type="PROSITE" id="PS51141">
    <property type="entry name" value="ZF_SBP"/>
    <property type="match status" value="1"/>
</dbReference>
<reference evidence="10" key="4">
    <citation type="submission" date="2025-04" db="UniProtKB">
        <authorList>
            <consortium name="RefSeq"/>
        </authorList>
    </citation>
    <scope>IDENTIFICATION</scope>
    <source>
        <tissue evidence="10">Leaf</tissue>
    </source>
</reference>
<dbReference type="GeneID" id="116212515"/>
<name>A0A218X1F0_PUNGR</name>
<keyword evidence="3" id="KW-0862">Zinc</keyword>
<keyword evidence="1" id="KW-0479">Metal-binding</keyword>
<evidence type="ECO:0000256" key="1">
    <source>
        <dbReference type="ARBA" id="ARBA00022723"/>
    </source>
</evidence>
<dbReference type="PANTHER" id="PTHR31251">
    <property type="entry name" value="SQUAMOSA PROMOTER-BINDING-LIKE PROTEIN 4"/>
    <property type="match status" value="1"/>
</dbReference>
<reference evidence="8" key="1">
    <citation type="journal article" date="2017" name="Plant J.">
        <title>The pomegranate (Punica granatum L.) genome and the genomics of punicalagin biosynthesis.</title>
        <authorList>
            <person name="Qin G."/>
            <person name="Xu C."/>
            <person name="Ming R."/>
            <person name="Tang H."/>
            <person name="Guyot R."/>
            <person name="Kramer E.M."/>
            <person name="Hu Y."/>
            <person name="Yi X."/>
            <person name="Qi Y."/>
            <person name="Xu X."/>
            <person name="Gao Z."/>
            <person name="Pan H."/>
            <person name="Jian J."/>
            <person name="Tian Y."/>
            <person name="Yue Z."/>
            <person name="Xu Y."/>
        </authorList>
    </citation>
    <scope>NUCLEOTIDE SEQUENCE [LARGE SCALE GENOMIC DNA]</scope>
    <source>
        <strain evidence="8">cv. Dabenzi</strain>
    </source>
</reference>
<feature type="compositionally biased region" description="Pro residues" evidence="5">
    <location>
        <begin position="80"/>
        <end position="90"/>
    </location>
</feature>
<dbReference type="PANTHER" id="PTHR31251:SF108">
    <property type="entry name" value="SQUAMOSA PROMOTER-BINDING-LIKE PROTEIN 7"/>
    <property type="match status" value="1"/>
</dbReference>
<dbReference type="Proteomes" id="UP000197138">
    <property type="component" value="Unassembled WGS sequence"/>
</dbReference>
<keyword evidence="2 4" id="KW-0863">Zinc-finger</keyword>
<dbReference type="GO" id="GO:0003677">
    <property type="term" value="F:DNA binding"/>
    <property type="evidence" value="ECO:0007669"/>
    <property type="project" value="InterPro"/>
</dbReference>
<dbReference type="GO" id="GO:0008270">
    <property type="term" value="F:zinc ion binding"/>
    <property type="evidence" value="ECO:0007669"/>
    <property type="project" value="UniProtKB-KW"/>
</dbReference>
<reference evidence="7" key="2">
    <citation type="submission" date="2017-06" db="EMBL/GenBank/DDBJ databases">
        <title>The pomegranate genome and the genomics of punicalagin biosynthesis.</title>
        <authorList>
            <person name="Xu C."/>
        </authorList>
    </citation>
    <scope>NUCLEOTIDE SEQUENCE [LARGE SCALE GENOMIC DNA]</scope>
    <source>
        <tissue evidence="7">Fresh leaf</tissue>
    </source>
</reference>
<evidence type="ECO:0000256" key="2">
    <source>
        <dbReference type="ARBA" id="ARBA00022771"/>
    </source>
</evidence>
<gene>
    <name evidence="10" type="primary">LOC116212515</name>
    <name evidence="7" type="ORF">CDL15_Pgr016263</name>
</gene>
<feature type="compositionally biased region" description="Acidic residues" evidence="5">
    <location>
        <begin position="239"/>
        <end position="250"/>
    </location>
</feature>
<protein>
    <submittedName>
        <fullName evidence="10">Squamosa promoter-binding-like protein 7</fullName>
    </submittedName>
</protein>
<dbReference type="SMR" id="A0A218X1F0"/>
<dbReference type="Pfam" id="PF26102">
    <property type="entry name" value="Ig_SPL7"/>
    <property type="match status" value="1"/>
</dbReference>
<feature type="region of interest" description="Disordered" evidence="5">
    <location>
        <begin position="212"/>
        <end position="276"/>
    </location>
</feature>
<feature type="region of interest" description="Disordered" evidence="5">
    <location>
        <begin position="1"/>
        <end position="37"/>
    </location>
</feature>
<evidence type="ECO:0000256" key="4">
    <source>
        <dbReference type="PROSITE-ProRule" id="PRU00470"/>
    </source>
</evidence>
<dbReference type="Pfam" id="PF03110">
    <property type="entry name" value="SBP"/>
    <property type="match status" value="1"/>
</dbReference>
<dbReference type="SUPFAM" id="SSF103612">
    <property type="entry name" value="SBT domain"/>
    <property type="match status" value="1"/>
</dbReference>
<evidence type="ECO:0000313" key="10">
    <source>
        <dbReference type="RefSeq" id="XP_031403028.1"/>
    </source>
</evidence>
<dbReference type="Proteomes" id="UP000515151">
    <property type="component" value="Chromosome 1"/>
</dbReference>
<evidence type="ECO:0000256" key="5">
    <source>
        <dbReference type="SAM" id="MobiDB-lite"/>
    </source>
</evidence>
<dbReference type="RefSeq" id="XP_031403028.1">
    <property type="nucleotide sequence ID" value="XM_031547168.1"/>
</dbReference>
<dbReference type="GO" id="GO:0005634">
    <property type="term" value="C:nucleus"/>
    <property type="evidence" value="ECO:0007669"/>
    <property type="project" value="InterPro"/>
</dbReference>
<evidence type="ECO:0000313" key="9">
    <source>
        <dbReference type="Proteomes" id="UP000515151"/>
    </source>
</evidence>
<evidence type="ECO:0000259" key="6">
    <source>
        <dbReference type="PROSITE" id="PS51141"/>
    </source>
</evidence>
<feature type="compositionally biased region" description="Basic residues" evidence="5">
    <location>
        <begin position="212"/>
        <end position="223"/>
    </location>
</feature>
<sequence>MDHAKTSLPPPSPSLHLPSPAMDGHPSIPIDDPNSSVWDFADLLDFTEDADIFPDPWDTTVDGSPPATAAPLADPDPDPDPLPPHPPPPADTGAARTRKRDPRLVCSNFLAGIVPCACPEIDEKLEEEGLPGKKRTRTQRSGSGVARCQVLGCEADISELKGYHRRHRVCLRCAHATSVVLDGESKRYCQQCGKFHILSDFDEGKRSCRRKLERHNNRRRRKPVNSDNAVGKDFQQEVNAEDVPCEDEDGKDILGSRSQLGEKEPSLEPEDGQVSPPCSAPELQIVNYTDSVVSVVASRDTQVRGTKENTKQSLSPSYCDNRSTYSSVCPTGRISFKLYDWNPAEFPRRLRLQVFQWLSSMPVELEGYIRPGCTILTMFIAMPKIMWVKLSEDPVSSIRDFVVRHGSVLPARSTFFVYLNNMIFCVLKGGSSVVKVKVDDRAPKLHYVYPLCFEVGTPVEFVACGSNLLQSKFRFLISFSGKYLACESSLVSPNYGSGEGNDCKHDRQFYNIHIPHTQPNLFGPAFVEVENESGLSNFIPVLFGDKEVCSEMRKIQQSVEGSFSTRDSDFPGASSSCESFIPGQTAISEFLVDIGWLLKEPPSENLHSALSASQIQRLICVLNFLIENESTVILEKILLILRKLMEEFEVNSGSGDSCNAEIDALRIRMDYAQDFLFQKLQRIGVPPLCSGFSALKEDSNTQRSSLKNEVPAVQDADQDMEIGENKNQGPLTTLTFTDKAEVVPLLDFEGSERGTLLKRNPSRQIFSPLLLRSRPSLYIVTTAAVCFGVCAVLLHPHKVGEFAVYVHRRLFDAP</sequence>
<proteinExistence type="predicted"/>
<evidence type="ECO:0000256" key="3">
    <source>
        <dbReference type="ARBA" id="ARBA00022833"/>
    </source>
</evidence>
<dbReference type="Gene3D" id="4.10.1100.10">
    <property type="entry name" value="Transcription factor, SBP-box domain"/>
    <property type="match status" value="1"/>
</dbReference>
<evidence type="ECO:0000313" key="7">
    <source>
        <dbReference type="EMBL" id="OWM78539.1"/>
    </source>
</evidence>
<dbReference type="InterPro" id="IPR004333">
    <property type="entry name" value="SBP_dom"/>
</dbReference>
<feature type="domain" description="SBP-type" evidence="6">
    <location>
        <begin position="145"/>
        <end position="222"/>
    </location>
</feature>
<reference evidence="9" key="3">
    <citation type="journal article" date="2020" name="Plant Biotechnol. J.">
        <title>The pomegranate (Punica granatum L.) draft genome dissects genetic divergence between soft- and hard-seeded cultivars.</title>
        <authorList>
            <person name="Luo X."/>
            <person name="Li H."/>
            <person name="Wu Z."/>
            <person name="Yao W."/>
            <person name="Zhao P."/>
            <person name="Cao D."/>
            <person name="Yu H."/>
            <person name="Li K."/>
            <person name="Poudel K."/>
            <person name="Zhao D."/>
            <person name="Zhang F."/>
            <person name="Xia X."/>
            <person name="Chen L."/>
            <person name="Wang Q."/>
            <person name="Jing D."/>
            <person name="Cao S."/>
        </authorList>
    </citation>
    <scope>NUCLEOTIDE SEQUENCE [LARGE SCALE GENOMIC DNA]</scope>
</reference>
<accession>A0A218X1F0</accession>
<evidence type="ECO:0000313" key="8">
    <source>
        <dbReference type="Proteomes" id="UP000197138"/>
    </source>
</evidence>
<dbReference type="OrthoDB" id="514967at2759"/>
<feature type="region of interest" description="Disordered" evidence="5">
    <location>
        <begin position="51"/>
        <end position="98"/>
    </location>
</feature>
<dbReference type="InterPro" id="IPR036893">
    <property type="entry name" value="SBP_sf"/>
</dbReference>